<gene>
    <name evidence="2" type="ORF">PDLFYP31_03267</name>
</gene>
<sequence length="100" mass="10805">MAPAGDPNAPLPPGSKYEPITTGGYIGIFLLMLLPLINLILLIIWACGGCQKVNKANFARAMLIMMIIGSVLSLLMFFAVRMLFGSEIDSLMEAFGDLLK</sequence>
<organism evidence="2">
    <name type="scientific">Parabacteroides distasonis</name>
    <dbReference type="NCBI Taxonomy" id="823"/>
    <lineage>
        <taxon>Bacteria</taxon>
        <taxon>Pseudomonadati</taxon>
        <taxon>Bacteroidota</taxon>
        <taxon>Bacteroidia</taxon>
        <taxon>Bacteroidales</taxon>
        <taxon>Tannerellaceae</taxon>
        <taxon>Parabacteroides</taxon>
    </lineage>
</organism>
<dbReference type="AlphaFoldDB" id="A0A6N3G662"/>
<dbReference type="RefSeq" id="WP_009017342.1">
    <property type="nucleotide sequence ID" value="NZ_CACRUW010000020.1"/>
</dbReference>
<proteinExistence type="predicted"/>
<accession>A0A6N3G662</accession>
<reference evidence="2" key="1">
    <citation type="submission" date="2019-11" db="EMBL/GenBank/DDBJ databases">
        <authorList>
            <person name="Feng L."/>
        </authorList>
    </citation>
    <scope>NUCLEOTIDE SEQUENCE</scope>
    <source>
        <strain evidence="2">PdistasonisLFYP31</strain>
    </source>
</reference>
<evidence type="ECO:0000313" key="2">
    <source>
        <dbReference type="EMBL" id="VYU60227.1"/>
    </source>
</evidence>
<feature type="transmembrane region" description="Helical" evidence="1">
    <location>
        <begin position="58"/>
        <end position="84"/>
    </location>
</feature>
<dbReference type="EMBL" id="CACRUW010000020">
    <property type="protein sequence ID" value="VYU60227.1"/>
    <property type="molecule type" value="Genomic_DNA"/>
</dbReference>
<keyword evidence="1" id="KW-0472">Membrane</keyword>
<protein>
    <submittedName>
        <fullName evidence="2">Uncharacterized protein</fullName>
    </submittedName>
</protein>
<name>A0A6N3G662_PARDI</name>
<feature type="transmembrane region" description="Helical" evidence="1">
    <location>
        <begin position="25"/>
        <end position="46"/>
    </location>
</feature>
<keyword evidence="1" id="KW-0812">Transmembrane</keyword>
<evidence type="ECO:0000256" key="1">
    <source>
        <dbReference type="SAM" id="Phobius"/>
    </source>
</evidence>
<keyword evidence="1" id="KW-1133">Transmembrane helix</keyword>